<dbReference type="PANTHER" id="PTHR11842">
    <property type="entry name" value="MITOTIC SPINDLE ASSEMBLY CHECKPOINT PROTEIN MAD2"/>
    <property type="match status" value="1"/>
</dbReference>
<dbReference type="RefSeq" id="XP_013780640.1">
    <property type="nucleotide sequence ID" value="XM_013925186.2"/>
</dbReference>
<dbReference type="InterPro" id="IPR003511">
    <property type="entry name" value="HORMA_dom"/>
</dbReference>
<dbReference type="PANTHER" id="PTHR11842:SF11">
    <property type="entry name" value="MITOTIC SPINDLE ASSEMBLY CHECKPOINT PROTEIN MAD2A"/>
    <property type="match status" value="1"/>
</dbReference>
<keyword evidence="6" id="KW-0131">Cell cycle</keyword>
<dbReference type="Gene3D" id="3.30.900.10">
    <property type="entry name" value="HORMA domain"/>
    <property type="match status" value="1"/>
</dbReference>
<evidence type="ECO:0000313" key="8">
    <source>
        <dbReference type="Proteomes" id="UP000694941"/>
    </source>
</evidence>
<evidence type="ECO:0000256" key="4">
    <source>
        <dbReference type="ARBA" id="ARBA00022776"/>
    </source>
</evidence>
<accession>A0ABM1BEY8</accession>
<sequence length="202" mass="23139">MANVNSANAVTLKGSADIVSEFFNYGINSILYQRGIYPPESFTRLQKYGLTLLVTTNDKLQHYLSIVLKQLREWLISKDVHRLVVVISNIDTKETLERWEFKIECDKDIKTNSKPKQKDIKEIQNEIKGVIRQITASVTFLPLLEVPCAFDLLIFMGKEAEVPNEWAESPPYLIPDSEEVQLRSFSTSIHKVDTAVTYKNTE</sequence>
<dbReference type="Pfam" id="PF02301">
    <property type="entry name" value="HORMA"/>
    <property type="match status" value="1"/>
</dbReference>
<name>A0ABM1BEY8_LIMPO</name>
<evidence type="ECO:0000256" key="3">
    <source>
        <dbReference type="ARBA" id="ARBA00022618"/>
    </source>
</evidence>
<gene>
    <name evidence="9" type="primary">LOC106464993</name>
</gene>
<evidence type="ECO:0000256" key="1">
    <source>
        <dbReference type="ARBA" id="ARBA00004123"/>
    </source>
</evidence>
<protein>
    <submittedName>
        <fullName evidence="9">Mitotic spindle assembly checkpoint protein MAD2A-like</fullName>
    </submittedName>
</protein>
<keyword evidence="3" id="KW-0132">Cell division</keyword>
<dbReference type="InterPro" id="IPR036570">
    <property type="entry name" value="HORMA_dom_sf"/>
</dbReference>
<proteinExistence type="inferred from homology"/>
<evidence type="ECO:0000256" key="2">
    <source>
        <dbReference type="ARBA" id="ARBA00010348"/>
    </source>
</evidence>
<evidence type="ECO:0000256" key="5">
    <source>
        <dbReference type="ARBA" id="ARBA00023242"/>
    </source>
</evidence>
<dbReference type="InterPro" id="IPR045091">
    <property type="entry name" value="Mad2-like"/>
</dbReference>
<keyword evidence="8" id="KW-1185">Reference proteome</keyword>
<reference evidence="9" key="1">
    <citation type="submission" date="2025-08" db="UniProtKB">
        <authorList>
            <consortium name="RefSeq"/>
        </authorList>
    </citation>
    <scope>IDENTIFICATION</scope>
    <source>
        <tissue evidence="9">Muscle</tissue>
    </source>
</reference>
<organism evidence="8 9">
    <name type="scientific">Limulus polyphemus</name>
    <name type="common">Atlantic horseshoe crab</name>
    <dbReference type="NCBI Taxonomy" id="6850"/>
    <lineage>
        <taxon>Eukaryota</taxon>
        <taxon>Metazoa</taxon>
        <taxon>Ecdysozoa</taxon>
        <taxon>Arthropoda</taxon>
        <taxon>Chelicerata</taxon>
        <taxon>Merostomata</taxon>
        <taxon>Xiphosura</taxon>
        <taxon>Limulidae</taxon>
        <taxon>Limulus</taxon>
    </lineage>
</organism>
<feature type="domain" description="HORMA" evidence="7">
    <location>
        <begin position="13"/>
        <end position="196"/>
    </location>
</feature>
<dbReference type="SUPFAM" id="SSF56019">
    <property type="entry name" value="The spindle assembly checkpoint protein mad2"/>
    <property type="match status" value="1"/>
</dbReference>
<evidence type="ECO:0000313" key="9">
    <source>
        <dbReference type="RefSeq" id="XP_013780640.1"/>
    </source>
</evidence>
<dbReference type="Proteomes" id="UP000694941">
    <property type="component" value="Unplaced"/>
</dbReference>
<keyword evidence="5" id="KW-0539">Nucleus</keyword>
<evidence type="ECO:0000256" key="6">
    <source>
        <dbReference type="ARBA" id="ARBA00023306"/>
    </source>
</evidence>
<comment type="subcellular location">
    <subcellularLocation>
        <location evidence="1">Nucleus</location>
    </subcellularLocation>
</comment>
<comment type="similarity">
    <text evidence="2">Belongs to the MAD2 family.</text>
</comment>
<dbReference type="GeneID" id="106464993"/>
<keyword evidence="4" id="KW-0498">Mitosis</keyword>
<evidence type="ECO:0000259" key="7">
    <source>
        <dbReference type="PROSITE" id="PS50815"/>
    </source>
</evidence>
<dbReference type="PROSITE" id="PS50815">
    <property type="entry name" value="HORMA"/>
    <property type="match status" value="1"/>
</dbReference>